<keyword evidence="5" id="KW-1185">Reference proteome</keyword>
<evidence type="ECO:0000259" key="3">
    <source>
        <dbReference type="PROSITE" id="PS01031"/>
    </source>
</evidence>
<dbReference type="InterPro" id="IPR002068">
    <property type="entry name" value="A-crystallin/Hsp20_dom"/>
</dbReference>
<dbReference type="Proteomes" id="UP000306402">
    <property type="component" value="Unassembled WGS sequence"/>
</dbReference>
<dbReference type="SUPFAM" id="SSF49764">
    <property type="entry name" value="HSP20-like chaperones"/>
    <property type="match status" value="1"/>
</dbReference>
<dbReference type="InterPro" id="IPR008978">
    <property type="entry name" value="HSP20-like_chaperone"/>
</dbReference>
<comment type="similarity">
    <text evidence="1 2">Belongs to the small heat shock protein (HSP20) family.</text>
</comment>
<evidence type="ECO:0000256" key="1">
    <source>
        <dbReference type="PROSITE-ProRule" id="PRU00285"/>
    </source>
</evidence>
<protein>
    <submittedName>
        <fullName evidence="4">Hsp20/alpha crystallin family protein</fullName>
    </submittedName>
</protein>
<dbReference type="InterPro" id="IPR031107">
    <property type="entry name" value="Small_HSP"/>
</dbReference>
<comment type="caution">
    <text evidence="4">The sequence shown here is derived from an EMBL/GenBank/DDBJ whole genome shotgun (WGS) entry which is preliminary data.</text>
</comment>
<reference evidence="4 5" key="1">
    <citation type="submission" date="2019-05" db="EMBL/GenBank/DDBJ databases">
        <authorList>
            <person name="Qu J.-H."/>
        </authorList>
    </citation>
    <scope>NUCLEOTIDE SEQUENCE [LARGE SCALE GENOMIC DNA]</scope>
    <source>
        <strain evidence="4 5">T17</strain>
    </source>
</reference>
<dbReference type="OrthoDB" id="670468at2"/>
<dbReference type="Pfam" id="PF00011">
    <property type="entry name" value="HSP20"/>
    <property type="match status" value="1"/>
</dbReference>
<evidence type="ECO:0000313" key="4">
    <source>
        <dbReference type="EMBL" id="TLV01594.1"/>
    </source>
</evidence>
<gene>
    <name evidence="4" type="ORF">FEN17_16700</name>
</gene>
<dbReference type="PANTHER" id="PTHR11527">
    <property type="entry name" value="HEAT-SHOCK PROTEIN 20 FAMILY MEMBER"/>
    <property type="match status" value="1"/>
</dbReference>
<dbReference type="Gene3D" id="2.60.40.790">
    <property type="match status" value="1"/>
</dbReference>
<feature type="domain" description="SHSP" evidence="3">
    <location>
        <begin position="22"/>
        <end position="133"/>
    </location>
</feature>
<accession>A0A5R9KZ97</accession>
<dbReference type="PROSITE" id="PS01031">
    <property type="entry name" value="SHSP"/>
    <property type="match status" value="1"/>
</dbReference>
<dbReference type="AlphaFoldDB" id="A0A5R9KZ97"/>
<dbReference type="CDD" id="cd06464">
    <property type="entry name" value="ACD_sHsps-like"/>
    <property type="match status" value="1"/>
</dbReference>
<sequence length="133" mass="15277">MRAFGHHGFGMGHEHFGRGFGGGRREYRVPVNIVKNASTYELFVFAPDRSKEDFKINIKGHELTISYAFSEEAKDNKNWIRHEFSKTSFERSFMIDETVDAENIRAEYVNGILQLTLPIIPGSEKPAQEIRVN</sequence>
<organism evidence="4 5">
    <name type="scientific">Dyadobacter luticola</name>
    <dbReference type="NCBI Taxonomy" id="1979387"/>
    <lineage>
        <taxon>Bacteria</taxon>
        <taxon>Pseudomonadati</taxon>
        <taxon>Bacteroidota</taxon>
        <taxon>Cytophagia</taxon>
        <taxon>Cytophagales</taxon>
        <taxon>Spirosomataceae</taxon>
        <taxon>Dyadobacter</taxon>
    </lineage>
</organism>
<evidence type="ECO:0000313" key="5">
    <source>
        <dbReference type="Proteomes" id="UP000306402"/>
    </source>
</evidence>
<dbReference type="EMBL" id="VCEJ01000004">
    <property type="protein sequence ID" value="TLV01594.1"/>
    <property type="molecule type" value="Genomic_DNA"/>
</dbReference>
<proteinExistence type="inferred from homology"/>
<name>A0A5R9KZ97_9BACT</name>
<evidence type="ECO:0000256" key="2">
    <source>
        <dbReference type="RuleBase" id="RU003616"/>
    </source>
</evidence>